<dbReference type="InterPro" id="IPR028082">
    <property type="entry name" value="Peripla_BP_I"/>
</dbReference>
<dbReference type="EMBL" id="SRXU01000003">
    <property type="protein sequence ID" value="TGX43264.1"/>
    <property type="molecule type" value="Genomic_DNA"/>
</dbReference>
<dbReference type="Pfam" id="PF00356">
    <property type="entry name" value="LacI"/>
    <property type="match status" value="1"/>
</dbReference>
<feature type="compositionally biased region" description="Gly residues" evidence="4">
    <location>
        <begin position="356"/>
        <end position="365"/>
    </location>
</feature>
<dbReference type="PANTHER" id="PTHR30146:SF153">
    <property type="entry name" value="LACTOSE OPERON REPRESSOR"/>
    <property type="match status" value="1"/>
</dbReference>
<evidence type="ECO:0000313" key="6">
    <source>
        <dbReference type="EMBL" id="TGX43264.1"/>
    </source>
</evidence>
<proteinExistence type="predicted"/>
<evidence type="ECO:0000256" key="1">
    <source>
        <dbReference type="ARBA" id="ARBA00023015"/>
    </source>
</evidence>
<dbReference type="SMART" id="SM00354">
    <property type="entry name" value="HTH_LACI"/>
    <property type="match status" value="1"/>
</dbReference>
<sequence>MSRPSRRSRGTVTVQDVARAAGVSAMTVSRVVNGGTNVRESTREAVLAAIAQLNYSPNSAARSLAAGDATQIGLLYSNPSAAYLSQFLIGALAAARRAGCHLVLEACESERPDEQAEATRSFASTSVEGVILPPPLSEAAPVRAELEAAGIPWVSVAMGLPPARSLNVRIDDFEGAAAMTRHLLGLGHRRIGFIRGNPNQTSSAERFRGFAAALEEAGIDVKTVAVEQGYFTFRSGIVAAERLLDRPEPPTAIFASNDDMAAAAVGVAHRRGLHVPQDLSVVGFDDTSLATTVWPELTTVRQPISAMAEEALTLLLARIRAHRSAESDKLEEQVLDYELIVRESSAPPKGATGIASGRGNGGRRAGGAASNPGLR</sequence>
<dbReference type="CDD" id="cd01392">
    <property type="entry name" value="HTH_LacI"/>
    <property type="match status" value="1"/>
</dbReference>
<dbReference type="GO" id="GO:0000976">
    <property type="term" value="F:transcription cis-regulatory region binding"/>
    <property type="evidence" value="ECO:0007669"/>
    <property type="project" value="TreeGrafter"/>
</dbReference>
<dbReference type="InterPro" id="IPR000843">
    <property type="entry name" value="HTH_LacI"/>
</dbReference>
<keyword evidence="2 6" id="KW-0238">DNA-binding</keyword>
<evidence type="ECO:0000259" key="5">
    <source>
        <dbReference type="PROSITE" id="PS50932"/>
    </source>
</evidence>
<dbReference type="CDD" id="cd01545">
    <property type="entry name" value="PBP1_SalR"/>
    <property type="match status" value="1"/>
</dbReference>
<dbReference type="RefSeq" id="WP_135983921.1">
    <property type="nucleotide sequence ID" value="NZ_JAASQM010000002.1"/>
</dbReference>
<dbReference type="SUPFAM" id="SSF47413">
    <property type="entry name" value="lambda repressor-like DNA-binding domains"/>
    <property type="match status" value="1"/>
</dbReference>
<organism evidence="6 7">
    <name type="scientific">Sphingomonas naasensis</name>
    <dbReference type="NCBI Taxonomy" id="1344951"/>
    <lineage>
        <taxon>Bacteria</taxon>
        <taxon>Pseudomonadati</taxon>
        <taxon>Pseudomonadota</taxon>
        <taxon>Alphaproteobacteria</taxon>
        <taxon>Sphingomonadales</taxon>
        <taxon>Sphingomonadaceae</taxon>
        <taxon>Sphingomonas</taxon>
    </lineage>
</organism>
<name>A0A4S1WJ92_9SPHN</name>
<dbReference type="PRINTS" id="PR00036">
    <property type="entry name" value="HTHLACI"/>
</dbReference>
<evidence type="ECO:0000256" key="4">
    <source>
        <dbReference type="SAM" id="MobiDB-lite"/>
    </source>
</evidence>
<dbReference type="GO" id="GO:0003700">
    <property type="term" value="F:DNA-binding transcription factor activity"/>
    <property type="evidence" value="ECO:0007669"/>
    <property type="project" value="TreeGrafter"/>
</dbReference>
<dbReference type="Gene3D" id="1.10.260.40">
    <property type="entry name" value="lambda repressor-like DNA-binding domains"/>
    <property type="match status" value="1"/>
</dbReference>
<evidence type="ECO:0000256" key="2">
    <source>
        <dbReference type="ARBA" id="ARBA00023125"/>
    </source>
</evidence>
<keyword evidence="7" id="KW-1185">Reference proteome</keyword>
<protein>
    <submittedName>
        <fullName evidence="6">LacI family DNA-binding transcriptional regulator</fullName>
    </submittedName>
</protein>
<dbReference type="Pfam" id="PF13377">
    <property type="entry name" value="Peripla_BP_3"/>
    <property type="match status" value="1"/>
</dbReference>
<accession>A0A4S1WJ92</accession>
<dbReference type="PROSITE" id="PS50932">
    <property type="entry name" value="HTH_LACI_2"/>
    <property type="match status" value="1"/>
</dbReference>
<dbReference type="AlphaFoldDB" id="A0A4S1WJ92"/>
<evidence type="ECO:0000256" key="3">
    <source>
        <dbReference type="ARBA" id="ARBA00023163"/>
    </source>
</evidence>
<evidence type="ECO:0000313" key="7">
    <source>
        <dbReference type="Proteomes" id="UP000309848"/>
    </source>
</evidence>
<keyword evidence="3" id="KW-0804">Transcription</keyword>
<dbReference type="InterPro" id="IPR010982">
    <property type="entry name" value="Lambda_DNA-bd_dom_sf"/>
</dbReference>
<keyword evidence="1" id="KW-0805">Transcription regulation</keyword>
<comment type="caution">
    <text evidence="6">The sequence shown here is derived from an EMBL/GenBank/DDBJ whole genome shotgun (WGS) entry which is preliminary data.</text>
</comment>
<dbReference type="SUPFAM" id="SSF53822">
    <property type="entry name" value="Periplasmic binding protein-like I"/>
    <property type="match status" value="1"/>
</dbReference>
<dbReference type="OrthoDB" id="7185860at2"/>
<dbReference type="Proteomes" id="UP000309848">
    <property type="component" value="Unassembled WGS sequence"/>
</dbReference>
<feature type="domain" description="HTH lacI-type" evidence="5">
    <location>
        <begin position="12"/>
        <end position="66"/>
    </location>
</feature>
<reference evidence="6 7" key="1">
    <citation type="submission" date="2019-04" db="EMBL/GenBank/DDBJ databases">
        <title>Sphingomonas psychrotolerans sp. nov., isolated from soil in the Tianshan Mountains, Xinjiang, China.</title>
        <authorList>
            <person name="Luo Y."/>
            <person name="Sheng H."/>
        </authorList>
    </citation>
    <scope>NUCLEOTIDE SEQUENCE [LARGE SCALE GENOMIC DNA]</scope>
    <source>
        <strain evidence="6 7">KIS18-15</strain>
    </source>
</reference>
<dbReference type="PROSITE" id="PS00356">
    <property type="entry name" value="HTH_LACI_1"/>
    <property type="match status" value="1"/>
</dbReference>
<gene>
    <name evidence="6" type="ORF">E5A74_08845</name>
</gene>
<dbReference type="PANTHER" id="PTHR30146">
    <property type="entry name" value="LACI-RELATED TRANSCRIPTIONAL REPRESSOR"/>
    <property type="match status" value="1"/>
</dbReference>
<feature type="region of interest" description="Disordered" evidence="4">
    <location>
        <begin position="346"/>
        <end position="375"/>
    </location>
</feature>
<dbReference type="InterPro" id="IPR046335">
    <property type="entry name" value="LacI/GalR-like_sensor"/>
</dbReference>
<dbReference type="Gene3D" id="3.40.50.2300">
    <property type="match status" value="2"/>
</dbReference>